<dbReference type="PANTHER" id="PTHR33327">
    <property type="entry name" value="ENDONUCLEASE"/>
    <property type="match status" value="1"/>
</dbReference>
<sequence length="259" mass="27950">MPQLAADQLAAGQLAADIAAGQHLAAAVASLKLVPYDLENPAIWFRLIDAQFLAAGIRAEKTRYAQALPSLPVSVLRDILDVCDQCDVSDEPYTLLKSSLIGQYGKSKWQTYFALLQFPLAIEGCKPSLLMGKLKQLLPHGVSPDTDMFLAMFLLRLSPNTRETLGAMNLTTAAAMATAADGLWDARGGDAPLCAAAALRPHRSSTPASGSDGGRKADRRRSPAPFKKYQNPNNGKCLFHNFYGARATKCTKPCNWSEN</sequence>
<evidence type="ECO:0000256" key="1">
    <source>
        <dbReference type="SAM" id="MobiDB-lite"/>
    </source>
</evidence>
<feature type="region of interest" description="Disordered" evidence="1">
    <location>
        <begin position="201"/>
        <end position="229"/>
    </location>
</feature>
<dbReference type="Proteomes" id="UP000092093">
    <property type="component" value="Unassembled WGS sequence"/>
</dbReference>
<dbReference type="EMBL" id="LJOW01000537">
    <property type="protein sequence ID" value="OBQ33826.1"/>
    <property type="molecule type" value="Genomic_DNA"/>
</dbReference>
<accession>A0A1B7W9P4</accession>
<dbReference type="InterPro" id="IPR055469">
    <property type="entry name" value="DUF7041"/>
</dbReference>
<comment type="caution">
    <text evidence="3">The sequence shown here is derived from an EMBL/GenBank/DDBJ whole genome shotgun (WGS) entry which is preliminary data.</text>
</comment>
<dbReference type="AlphaFoldDB" id="A0A1B7W9P4"/>
<reference evidence="3 4" key="1">
    <citation type="submission" date="2015-09" db="EMBL/GenBank/DDBJ databases">
        <title>Aphanizomenon flos-aquae WA102.</title>
        <authorList>
            <person name="Driscoll C."/>
        </authorList>
    </citation>
    <scope>NUCLEOTIDE SEQUENCE [LARGE SCALE GENOMIC DNA]</scope>
    <source>
        <strain evidence="3">WA102</strain>
    </source>
</reference>
<dbReference type="PANTHER" id="PTHR33327:SF3">
    <property type="entry name" value="RNA-DIRECTED DNA POLYMERASE"/>
    <property type="match status" value="1"/>
</dbReference>
<proteinExistence type="predicted"/>
<evidence type="ECO:0000313" key="3">
    <source>
        <dbReference type="EMBL" id="OBQ33826.1"/>
    </source>
</evidence>
<gene>
    <name evidence="3" type="ORF">AN484_27025</name>
</gene>
<evidence type="ECO:0000313" key="4">
    <source>
        <dbReference type="Proteomes" id="UP000092093"/>
    </source>
</evidence>
<protein>
    <recommendedName>
        <fullName evidence="2">DUF7041 domain-containing protein</fullName>
    </recommendedName>
</protein>
<feature type="domain" description="DUF7041" evidence="2">
    <location>
        <begin position="35"/>
        <end position="114"/>
    </location>
</feature>
<organism evidence="3 4">
    <name type="scientific">Aphanizomenon flos-aquae WA102</name>
    <dbReference type="NCBI Taxonomy" id="1710896"/>
    <lineage>
        <taxon>Bacteria</taxon>
        <taxon>Bacillati</taxon>
        <taxon>Cyanobacteriota</taxon>
        <taxon>Cyanophyceae</taxon>
        <taxon>Nostocales</taxon>
        <taxon>Aphanizomenonaceae</taxon>
        <taxon>Aphanizomenon</taxon>
    </lineage>
</organism>
<evidence type="ECO:0000259" key="2">
    <source>
        <dbReference type="Pfam" id="PF23055"/>
    </source>
</evidence>
<dbReference type="Pfam" id="PF23055">
    <property type="entry name" value="DUF7041"/>
    <property type="match status" value="1"/>
</dbReference>
<name>A0A1B7W9P4_APHFL</name>